<evidence type="ECO:0000256" key="2">
    <source>
        <dbReference type="ARBA" id="ARBA00012925"/>
    </source>
</evidence>
<dbReference type="InterPro" id="IPR015892">
    <property type="entry name" value="Carbonic_anhydrase_CS"/>
</dbReference>
<dbReference type="SMART" id="SM00947">
    <property type="entry name" value="Pro_CA"/>
    <property type="match status" value="1"/>
</dbReference>
<keyword evidence="9" id="KW-1185">Reference proteome</keyword>
<feature type="compositionally biased region" description="Basic and acidic residues" evidence="7">
    <location>
        <begin position="57"/>
        <end position="74"/>
    </location>
</feature>
<dbReference type="SUPFAM" id="SSF53056">
    <property type="entry name" value="beta-carbonic anhydrase, cab"/>
    <property type="match status" value="1"/>
</dbReference>
<dbReference type="PANTHER" id="PTHR11002">
    <property type="entry name" value="CARBONIC ANHYDRASE"/>
    <property type="match status" value="1"/>
</dbReference>
<dbReference type="PANTHER" id="PTHR11002:SF79">
    <property type="entry name" value="CARBONIC ANHYDRASE 2"/>
    <property type="match status" value="1"/>
</dbReference>
<dbReference type="EC" id="4.2.1.1" evidence="2 6"/>
<evidence type="ECO:0000313" key="9">
    <source>
        <dbReference type="Proteomes" id="UP000765802"/>
    </source>
</evidence>
<dbReference type="PROSITE" id="PS00704">
    <property type="entry name" value="PROK_CO2_ANHYDRASE_1"/>
    <property type="match status" value="1"/>
</dbReference>
<evidence type="ECO:0000256" key="5">
    <source>
        <dbReference type="ARBA" id="ARBA00048348"/>
    </source>
</evidence>
<name>A0ABR7MD95_9BACT</name>
<evidence type="ECO:0000256" key="4">
    <source>
        <dbReference type="ARBA" id="ARBA00023239"/>
    </source>
</evidence>
<dbReference type="EMBL" id="MBUA01000028">
    <property type="protein sequence ID" value="MBC6492489.1"/>
    <property type="molecule type" value="Genomic_DNA"/>
</dbReference>
<evidence type="ECO:0000256" key="3">
    <source>
        <dbReference type="ARBA" id="ARBA00022833"/>
    </source>
</evidence>
<dbReference type="Proteomes" id="UP000765802">
    <property type="component" value="Unassembled WGS sequence"/>
</dbReference>
<comment type="caution">
    <text evidence="8">The sequence shown here is derived from an EMBL/GenBank/DDBJ whole genome shotgun (WGS) entry which is preliminary data.</text>
</comment>
<feature type="region of interest" description="Disordered" evidence="7">
    <location>
        <begin position="53"/>
        <end position="74"/>
    </location>
</feature>
<proteinExistence type="inferred from homology"/>
<gene>
    <name evidence="8" type="ORF">BC349_15620</name>
</gene>
<reference evidence="8 9" key="1">
    <citation type="submission" date="2016-07" db="EMBL/GenBank/DDBJ databases">
        <title>Genome analysis of Flavihumibacter stibioxidans YS-17.</title>
        <authorList>
            <person name="Shi K."/>
            <person name="Han Y."/>
            <person name="Wang G."/>
        </authorList>
    </citation>
    <scope>NUCLEOTIDE SEQUENCE [LARGE SCALE GENOMIC DNA]</scope>
    <source>
        <strain evidence="8 9">YS-17</strain>
    </source>
</reference>
<dbReference type="Gene3D" id="3.40.1050.10">
    <property type="entry name" value="Carbonic anhydrase"/>
    <property type="match status" value="1"/>
</dbReference>
<sequence>MPDMKKLFLALTLVVVFTACKENPDASTGHTAAPATATGSLSHLLEGNDRFTQFKPVHPDESRERRKAVSKEQHPEAVVVTCSDSRVPPELVFDQGLGDLFVIRTAGNIMGDLEMGSIEYAVEHLHVPLVVVMGHERCGAIQAYFEGGAAPGHIKSIVDSIASEEEIKSLRKSGDELLDHFVRANVQHGVKQLIGSSSIIREKIAAGTLKVVGAYEDLDNGKVTILSGN</sequence>
<keyword evidence="3 6" id="KW-0862">Zinc</keyword>
<evidence type="ECO:0000256" key="7">
    <source>
        <dbReference type="SAM" id="MobiDB-lite"/>
    </source>
</evidence>
<protein>
    <recommendedName>
        <fullName evidence="2 6">Carbonic anhydrase</fullName>
        <ecNumber evidence="2 6">4.2.1.1</ecNumber>
    </recommendedName>
    <alternativeName>
        <fullName evidence="6">Carbonate dehydratase</fullName>
    </alternativeName>
</protein>
<evidence type="ECO:0000313" key="8">
    <source>
        <dbReference type="EMBL" id="MBC6492489.1"/>
    </source>
</evidence>
<evidence type="ECO:0000256" key="6">
    <source>
        <dbReference type="RuleBase" id="RU003956"/>
    </source>
</evidence>
<keyword evidence="4 6" id="KW-0456">Lyase</keyword>
<comment type="similarity">
    <text evidence="1 6">Belongs to the beta-class carbonic anhydrase family.</text>
</comment>
<organism evidence="8 9">
    <name type="scientific">Flavihumibacter stibioxidans</name>
    <dbReference type="NCBI Taxonomy" id="1834163"/>
    <lineage>
        <taxon>Bacteria</taxon>
        <taxon>Pseudomonadati</taxon>
        <taxon>Bacteroidota</taxon>
        <taxon>Chitinophagia</taxon>
        <taxon>Chitinophagales</taxon>
        <taxon>Chitinophagaceae</taxon>
        <taxon>Flavihumibacter</taxon>
    </lineage>
</organism>
<dbReference type="InterPro" id="IPR001765">
    <property type="entry name" value="Carbonic_anhydrase"/>
</dbReference>
<dbReference type="PROSITE" id="PS51257">
    <property type="entry name" value="PROKAR_LIPOPROTEIN"/>
    <property type="match status" value="1"/>
</dbReference>
<comment type="function">
    <text evidence="6">Reversible hydration of carbon dioxide.</text>
</comment>
<accession>A0ABR7MD95</accession>
<comment type="catalytic activity">
    <reaction evidence="5 6">
        <text>hydrogencarbonate + H(+) = CO2 + H2O</text>
        <dbReference type="Rhea" id="RHEA:10748"/>
        <dbReference type="ChEBI" id="CHEBI:15377"/>
        <dbReference type="ChEBI" id="CHEBI:15378"/>
        <dbReference type="ChEBI" id="CHEBI:16526"/>
        <dbReference type="ChEBI" id="CHEBI:17544"/>
        <dbReference type="EC" id="4.2.1.1"/>
    </reaction>
</comment>
<dbReference type="InterPro" id="IPR036874">
    <property type="entry name" value="Carbonic_anhydrase_sf"/>
</dbReference>
<dbReference type="PROSITE" id="PS00705">
    <property type="entry name" value="PROK_CO2_ANHYDRASE_2"/>
    <property type="match status" value="1"/>
</dbReference>
<evidence type="ECO:0000256" key="1">
    <source>
        <dbReference type="ARBA" id="ARBA00006217"/>
    </source>
</evidence>
<dbReference type="CDD" id="cd03378">
    <property type="entry name" value="beta_CA_cladeC"/>
    <property type="match status" value="1"/>
</dbReference>
<dbReference type="Pfam" id="PF00484">
    <property type="entry name" value="Pro_CA"/>
    <property type="match status" value="1"/>
</dbReference>